<comment type="similarity">
    <text evidence="3">Belongs to the SmpB family.</text>
</comment>
<evidence type="ECO:0000256" key="3">
    <source>
        <dbReference type="HAMAP-Rule" id="MF_00023"/>
    </source>
</evidence>
<evidence type="ECO:0000313" key="4">
    <source>
        <dbReference type="EMBL" id="MBT9144400.1"/>
    </source>
</evidence>
<dbReference type="PROSITE" id="PS01317">
    <property type="entry name" value="SSRP"/>
    <property type="match status" value="1"/>
</dbReference>
<dbReference type="InterPro" id="IPR023620">
    <property type="entry name" value="SmpB"/>
</dbReference>
<sequence length="155" mass="17947">MPDKSREHTVLINRKALANYELEESKEAGIMLFGSEVKSIREGKVSFEGSYCEVKDGEIWLNGLTIARYRTSSIFSLKEDRPRKLLLHKKEIDRLAGKISQKGYTLIPIKIYFKGSWAKISIALGKGRKQYDKREEIKKRETRREIARLLKGQES</sequence>
<dbReference type="AlphaFoldDB" id="A0A9E2BHT2"/>
<protein>
    <recommendedName>
        <fullName evidence="3">SsrA-binding protein</fullName>
    </recommendedName>
    <alternativeName>
        <fullName evidence="3">Small protein B</fullName>
    </alternativeName>
</protein>
<dbReference type="Proteomes" id="UP000811545">
    <property type="component" value="Unassembled WGS sequence"/>
</dbReference>
<evidence type="ECO:0000256" key="1">
    <source>
        <dbReference type="ARBA" id="ARBA00022490"/>
    </source>
</evidence>
<dbReference type="GO" id="GO:0070930">
    <property type="term" value="P:trans-translation-dependent protein tagging"/>
    <property type="evidence" value="ECO:0007669"/>
    <property type="project" value="TreeGrafter"/>
</dbReference>
<name>A0A9E2BHT2_PSYF1</name>
<dbReference type="GO" id="GO:0003723">
    <property type="term" value="F:RNA binding"/>
    <property type="evidence" value="ECO:0007669"/>
    <property type="project" value="UniProtKB-UniRule"/>
</dbReference>
<dbReference type="NCBIfam" id="NF003843">
    <property type="entry name" value="PRK05422.1"/>
    <property type="match status" value="1"/>
</dbReference>
<dbReference type="Gene3D" id="2.40.280.10">
    <property type="match status" value="1"/>
</dbReference>
<dbReference type="InterPro" id="IPR000037">
    <property type="entry name" value="SsrA-bd_prot"/>
</dbReference>
<evidence type="ECO:0000313" key="5">
    <source>
        <dbReference type="Proteomes" id="UP000811545"/>
    </source>
</evidence>
<reference evidence="4 5" key="1">
    <citation type="journal article" date="2021" name="bioRxiv">
        <title>Unique metabolic strategies in Hadean analogues reveal hints for primordial physiology.</title>
        <authorList>
            <person name="Nobu M.K."/>
            <person name="Nakai R."/>
            <person name="Tamazawa S."/>
            <person name="Mori H."/>
            <person name="Toyoda A."/>
            <person name="Ijiri A."/>
            <person name="Suzuki S."/>
            <person name="Kurokawa K."/>
            <person name="Kamagata Y."/>
            <person name="Tamaki H."/>
        </authorList>
    </citation>
    <scope>NUCLEOTIDE SEQUENCE [LARGE SCALE GENOMIC DNA]</scope>
    <source>
        <strain evidence="4">BS525</strain>
    </source>
</reference>
<organism evidence="4 5">
    <name type="scientific">Psychracetigena formicireducens</name>
    <dbReference type="NCBI Taxonomy" id="2986056"/>
    <lineage>
        <taxon>Bacteria</taxon>
        <taxon>Bacillati</taxon>
        <taxon>Candidatus Lithacetigenota</taxon>
        <taxon>Candidatus Psychracetigena</taxon>
    </lineage>
</organism>
<dbReference type="Pfam" id="PF01668">
    <property type="entry name" value="SmpB"/>
    <property type="match status" value="1"/>
</dbReference>
<comment type="caution">
    <text evidence="4">The sequence shown here is derived from an EMBL/GenBank/DDBJ whole genome shotgun (WGS) entry which is preliminary data.</text>
</comment>
<dbReference type="EMBL" id="QLTW01000006">
    <property type="protein sequence ID" value="MBT9144400.1"/>
    <property type="molecule type" value="Genomic_DNA"/>
</dbReference>
<dbReference type="NCBIfam" id="TIGR00086">
    <property type="entry name" value="smpB"/>
    <property type="match status" value="1"/>
</dbReference>
<comment type="subcellular location">
    <subcellularLocation>
        <location evidence="3">Cytoplasm</location>
    </subcellularLocation>
    <text evidence="3">The tmRNA-SmpB complex associates with stalled 70S ribosomes.</text>
</comment>
<dbReference type="GO" id="GO:0070929">
    <property type="term" value="P:trans-translation"/>
    <property type="evidence" value="ECO:0007669"/>
    <property type="project" value="UniProtKB-UniRule"/>
</dbReference>
<dbReference type="GO" id="GO:0005829">
    <property type="term" value="C:cytosol"/>
    <property type="evidence" value="ECO:0007669"/>
    <property type="project" value="TreeGrafter"/>
</dbReference>
<proteinExistence type="inferred from homology"/>
<dbReference type="PANTHER" id="PTHR30308:SF2">
    <property type="entry name" value="SSRA-BINDING PROTEIN"/>
    <property type="match status" value="1"/>
</dbReference>
<accession>A0A9E2BHT2</accession>
<dbReference type="CDD" id="cd09294">
    <property type="entry name" value="SmpB"/>
    <property type="match status" value="1"/>
</dbReference>
<evidence type="ECO:0000256" key="2">
    <source>
        <dbReference type="ARBA" id="ARBA00022884"/>
    </source>
</evidence>
<comment type="function">
    <text evidence="3">Required for rescue of stalled ribosomes mediated by trans-translation. Binds to transfer-messenger RNA (tmRNA), required for stable association of tmRNA with ribosomes. tmRNA and SmpB together mimic tRNA shape, replacing the anticodon stem-loop with SmpB. tmRNA is encoded by the ssrA gene; the 2 termini fold to resemble tRNA(Ala) and it encodes a 'tag peptide', a short internal open reading frame. During trans-translation Ala-aminoacylated tmRNA acts like a tRNA, entering the A-site of stalled ribosomes, displacing the stalled mRNA. The ribosome then switches to translate the ORF on the tmRNA; the nascent peptide is terminated with the 'tag peptide' encoded by the tmRNA and targeted for degradation. The ribosome is freed to recommence translation, which seems to be the essential function of trans-translation.</text>
</comment>
<gene>
    <name evidence="3 4" type="primary">smpB</name>
    <name evidence="4" type="ORF">DDT42_00241</name>
</gene>
<dbReference type="PANTHER" id="PTHR30308">
    <property type="entry name" value="TMRNA-BINDING COMPONENT OF TRANS-TRANSLATION TAGGING COMPLEX"/>
    <property type="match status" value="1"/>
</dbReference>
<keyword evidence="1 3" id="KW-0963">Cytoplasm</keyword>
<dbReference type="SUPFAM" id="SSF74982">
    <property type="entry name" value="Small protein B (SmpB)"/>
    <property type="match status" value="1"/>
</dbReference>
<keyword evidence="2 3" id="KW-0694">RNA-binding</keyword>
<dbReference type="HAMAP" id="MF_00023">
    <property type="entry name" value="SmpB"/>
    <property type="match status" value="1"/>
</dbReference>
<dbReference type="InterPro" id="IPR020081">
    <property type="entry name" value="SsrA-bd_prot_CS"/>
</dbReference>